<dbReference type="Pfam" id="PF01593">
    <property type="entry name" value="Amino_oxidase"/>
    <property type="match status" value="1"/>
</dbReference>
<reference evidence="2 3" key="1">
    <citation type="journal article" date="2019" name="Emerg. Microbes Infect.">
        <title>Comprehensive subspecies identification of 175 nontuberculous mycobacteria species based on 7547 genomic profiles.</title>
        <authorList>
            <person name="Matsumoto Y."/>
            <person name="Kinjo T."/>
            <person name="Motooka D."/>
            <person name="Nabeya D."/>
            <person name="Jung N."/>
            <person name="Uechi K."/>
            <person name="Horii T."/>
            <person name="Iida T."/>
            <person name="Fujita J."/>
            <person name="Nakamura S."/>
        </authorList>
    </citation>
    <scope>NUCLEOTIDE SEQUENCE [LARGE SCALE GENOMIC DNA]</scope>
    <source>
        <strain evidence="2 3">JCM 12603</strain>
    </source>
</reference>
<dbReference type="InterPro" id="IPR036188">
    <property type="entry name" value="FAD/NAD-bd_sf"/>
</dbReference>
<feature type="domain" description="Amine oxidase" evidence="1">
    <location>
        <begin position="15"/>
        <end position="370"/>
    </location>
</feature>
<dbReference type="PANTHER" id="PTHR21197">
    <property type="entry name" value="UDP-GALACTOPYRANOSE MUTASE"/>
    <property type="match status" value="1"/>
</dbReference>
<evidence type="ECO:0000313" key="2">
    <source>
        <dbReference type="EMBL" id="BBX50965.1"/>
    </source>
</evidence>
<dbReference type="Proteomes" id="UP000466785">
    <property type="component" value="Chromosome"/>
</dbReference>
<evidence type="ECO:0000259" key="1">
    <source>
        <dbReference type="Pfam" id="PF01593"/>
    </source>
</evidence>
<organism evidence="2 3">
    <name type="scientific">Mycolicibacterium poriferae</name>
    <dbReference type="NCBI Taxonomy" id="39694"/>
    <lineage>
        <taxon>Bacteria</taxon>
        <taxon>Bacillati</taxon>
        <taxon>Actinomycetota</taxon>
        <taxon>Actinomycetes</taxon>
        <taxon>Mycobacteriales</taxon>
        <taxon>Mycobacteriaceae</taxon>
        <taxon>Mycolicibacterium</taxon>
    </lineage>
</organism>
<dbReference type="PANTHER" id="PTHR21197:SF0">
    <property type="entry name" value="UDP-GALACTOPYRANOSE MUTASE"/>
    <property type="match status" value="1"/>
</dbReference>
<dbReference type="NCBIfam" id="NF005547">
    <property type="entry name" value="PRK07208.1-3"/>
    <property type="match status" value="1"/>
</dbReference>
<dbReference type="GO" id="GO:0005829">
    <property type="term" value="C:cytosol"/>
    <property type="evidence" value="ECO:0007669"/>
    <property type="project" value="TreeGrafter"/>
</dbReference>
<dbReference type="EMBL" id="AP022570">
    <property type="protein sequence ID" value="BBX50965.1"/>
    <property type="molecule type" value="Genomic_DNA"/>
</dbReference>
<dbReference type="AlphaFoldDB" id="A0A6N4V7V5"/>
<name>A0A6N4V7V5_9MYCO</name>
<gene>
    <name evidence="2" type="ORF">MPOR_19910</name>
</gene>
<dbReference type="Gene3D" id="3.50.50.60">
    <property type="entry name" value="FAD/NAD(P)-binding domain"/>
    <property type="match status" value="1"/>
</dbReference>
<accession>A0A6N4V7V5</accession>
<dbReference type="GO" id="GO:0016491">
    <property type="term" value="F:oxidoreductase activity"/>
    <property type="evidence" value="ECO:0007669"/>
    <property type="project" value="InterPro"/>
</dbReference>
<dbReference type="GO" id="GO:0008767">
    <property type="term" value="F:UDP-galactopyranose mutase activity"/>
    <property type="evidence" value="ECO:0007669"/>
    <property type="project" value="TreeGrafter"/>
</dbReference>
<proteinExistence type="predicted"/>
<protein>
    <submittedName>
        <fullName evidence="2">Protoporphyrinogen oxidase</fullName>
    </submittedName>
</protein>
<dbReference type="GO" id="GO:0050660">
    <property type="term" value="F:flavin adenine dinucleotide binding"/>
    <property type="evidence" value="ECO:0007669"/>
    <property type="project" value="TreeGrafter"/>
</dbReference>
<sequence>MTASKSPLVIGAGPAGLTAALRLLERDVAPRIVEATENVGGLARTPVDGSWRIDPGGHRFFTKSEEVADLWRSLLPADQWISVPRRSAMLVDGHYVRYPLRGRDLLWQRGLGKGLHGLGSLMWARLRTGPRIVNGAVSFRRWGTYEFGRHWYQTFFDGYVRKTWLTDPDDIASDWANQRIKPIDWRVRSDQELTTTDVFRYPKLGPGQLWEAAAEELRSRGIEPKLKARVVEAQYGASGWTVTLQNGETCLADGLFSSMPLHELIEALKPRPPEYIRAIAARLRHRGLITVAVALRERLDIPYHWVYTPNSAFRSGRIQNYSLWSPDLAPPAWPGSHLGFEYFVDGPTGTWGIDDEELVRIVRDDLRALGCGDSTVEHLMITRSQHAYPVHDSTRERNVQRIRNFLAARYPSLHPIGRNGMHHYDNQDHAMLSALKSVDRYFGADVDPWQANTDEGYHESGLVNG</sequence>
<dbReference type="RefSeq" id="WP_163673443.1">
    <property type="nucleotide sequence ID" value="NZ_AP022570.1"/>
</dbReference>
<dbReference type="InterPro" id="IPR002937">
    <property type="entry name" value="Amino_oxidase"/>
</dbReference>
<dbReference type="SUPFAM" id="SSF51905">
    <property type="entry name" value="FAD/NAD(P)-binding domain"/>
    <property type="match status" value="1"/>
</dbReference>
<evidence type="ECO:0000313" key="3">
    <source>
        <dbReference type="Proteomes" id="UP000466785"/>
    </source>
</evidence>
<dbReference type="KEGG" id="mpof:MPOR_19910"/>
<keyword evidence="3" id="KW-1185">Reference proteome</keyword>